<comment type="caution">
    <text evidence="4">The sequence shown here is derived from an EMBL/GenBank/DDBJ whole genome shotgun (WGS) entry which is preliminary data.</text>
</comment>
<protein>
    <recommendedName>
        <fullName evidence="3">ABC transporter domain-containing protein</fullName>
    </recommendedName>
</protein>
<evidence type="ECO:0000313" key="5">
    <source>
        <dbReference type="Proteomes" id="UP000228613"/>
    </source>
</evidence>
<dbReference type="AlphaFoldDB" id="A0A2J0JHL4"/>
<dbReference type="GO" id="GO:0016887">
    <property type="term" value="F:ATP hydrolysis activity"/>
    <property type="evidence" value="ECO:0007669"/>
    <property type="project" value="InterPro"/>
</dbReference>
<gene>
    <name evidence="4" type="ORF">COU48_02180</name>
</gene>
<dbReference type="InterPro" id="IPR003439">
    <property type="entry name" value="ABC_transporter-like_ATP-bd"/>
</dbReference>
<reference evidence="5" key="1">
    <citation type="submission" date="2017-09" db="EMBL/GenBank/DDBJ databases">
        <title>Depth-based differentiation of microbial function through sediment-hosted aquifers and enrichment of novel symbionts in the deep terrestrial subsurface.</title>
        <authorList>
            <person name="Probst A.J."/>
            <person name="Ladd B."/>
            <person name="Jarett J.K."/>
            <person name="Geller-Mcgrath D.E."/>
            <person name="Sieber C.M.K."/>
            <person name="Emerson J.B."/>
            <person name="Anantharaman K."/>
            <person name="Thomas B.C."/>
            <person name="Malmstrom R."/>
            <person name="Stieglmeier M."/>
            <person name="Klingl A."/>
            <person name="Woyke T."/>
            <person name="Ryan C.M."/>
            <person name="Banfield J.F."/>
        </authorList>
    </citation>
    <scope>NUCLEOTIDE SEQUENCE [LARGE SCALE GENOMIC DNA]</scope>
</reference>
<dbReference type="SUPFAM" id="SSF52540">
    <property type="entry name" value="P-loop containing nucleoside triphosphate hydrolases"/>
    <property type="match status" value="1"/>
</dbReference>
<dbReference type="EMBL" id="PFCP01000056">
    <property type="protein sequence ID" value="PIR68777.1"/>
    <property type="molecule type" value="Genomic_DNA"/>
</dbReference>
<accession>A0A2J0JHL4</accession>
<evidence type="ECO:0000256" key="2">
    <source>
        <dbReference type="ARBA" id="ARBA00022448"/>
    </source>
</evidence>
<sequence length="72" mass="7800">MVKDEVILKFEKVSFEYGHSNPILDDVSFPLRREAKIIIMGQNGGGKSTVFGLITGVLKSKSGTILKIFSGG</sequence>
<evidence type="ECO:0000313" key="4">
    <source>
        <dbReference type="EMBL" id="PIR68777.1"/>
    </source>
</evidence>
<evidence type="ECO:0000256" key="1">
    <source>
        <dbReference type="ARBA" id="ARBA00005417"/>
    </source>
</evidence>
<feature type="domain" description="ABC transporter" evidence="3">
    <location>
        <begin position="24"/>
        <end position="65"/>
    </location>
</feature>
<dbReference type="InterPro" id="IPR027417">
    <property type="entry name" value="P-loop_NTPase"/>
</dbReference>
<name>A0A2J0JHL4_9BACT</name>
<dbReference type="InterPro" id="IPR050153">
    <property type="entry name" value="Metal_Ion_Import_ABC"/>
</dbReference>
<proteinExistence type="inferred from homology"/>
<organism evidence="4 5">
    <name type="scientific">Candidatus Nomurabacteria bacterium CG10_big_fil_rev_8_21_14_0_10_03_31_7</name>
    <dbReference type="NCBI Taxonomy" id="1974730"/>
    <lineage>
        <taxon>Bacteria</taxon>
        <taxon>Candidatus Nomuraibacteriota</taxon>
    </lineage>
</organism>
<dbReference type="Proteomes" id="UP000228613">
    <property type="component" value="Unassembled WGS sequence"/>
</dbReference>
<dbReference type="GO" id="GO:0005524">
    <property type="term" value="F:ATP binding"/>
    <property type="evidence" value="ECO:0007669"/>
    <property type="project" value="InterPro"/>
</dbReference>
<dbReference type="PANTHER" id="PTHR42734:SF6">
    <property type="entry name" value="MOLYBDATE IMPORT ATP-BINDING PROTEIN MOLC"/>
    <property type="match status" value="1"/>
</dbReference>
<dbReference type="Gene3D" id="3.40.50.300">
    <property type="entry name" value="P-loop containing nucleotide triphosphate hydrolases"/>
    <property type="match status" value="1"/>
</dbReference>
<dbReference type="PANTHER" id="PTHR42734">
    <property type="entry name" value="METAL TRANSPORT SYSTEM ATP-BINDING PROTEIN TM_0124-RELATED"/>
    <property type="match status" value="1"/>
</dbReference>
<keyword evidence="2" id="KW-0813">Transport</keyword>
<evidence type="ECO:0000259" key="3">
    <source>
        <dbReference type="Pfam" id="PF00005"/>
    </source>
</evidence>
<dbReference type="Pfam" id="PF00005">
    <property type="entry name" value="ABC_tran"/>
    <property type="match status" value="1"/>
</dbReference>
<comment type="similarity">
    <text evidence="1">Belongs to the ABC transporter superfamily.</text>
</comment>